<dbReference type="SMART" id="SM00355">
    <property type="entry name" value="ZnF_C2H2"/>
    <property type="match status" value="1"/>
</dbReference>
<dbReference type="PROSITE" id="PS00028">
    <property type="entry name" value="ZINC_FINGER_C2H2_1"/>
    <property type="match status" value="1"/>
</dbReference>
<keyword evidence="1" id="KW-0479">Metal-binding</keyword>
<evidence type="ECO:0000313" key="3">
    <source>
        <dbReference type="EMBL" id="CCX16282.1"/>
    </source>
</evidence>
<dbReference type="PROSITE" id="PS50157">
    <property type="entry name" value="ZINC_FINGER_C2H2_2"/>
    <property type="match status" value="1"/>
</dbReference>
<dbReference type="InterPro" id="IPR013087">
    <property type="entry name" value="Znf_C2H2_type"/>
</dbReference>
<keyword evidence="1" id="KW-0862">Zinc</keyword>
<organism evidence="3 4">
    <name type="scientific">Pyronema omphalodes (strain CBS 100304)</name>
    <name type="common">Pyronema confluens</name>
    <dbReference type="NCBI Taxonomy" id="1076935"/>
    <lineage>
        <taxon>Eukaryota</taxon>
        <taxon>Fungi</taxon>
        <taxon>Dikarya</taxon>
        <taxon>Ascomycota</taxon>
        <taxon>Pezizomycotina</taxon>
        <taxon>Pezizomycetes</taxon>
        <taxon>Pezizales</taxon>
        <taxon>Pyronemataceae</taxon>
        <taxon>Pyronema</taxon>
    </lineage>
</organism>
<protein>
    <recommendedName>
        <fullName evidence="2">C2H2-type domain-containing protein</fullName>
    </recommendedName>
</protein>
<keyword evidence="1" id="KW-0863">Zinc-finger</keyword>
<dbReference type="Proteomes" id="UP000018144">
    <property type="component" value="Unassembled WGS sequence"/>
</dbReference>
<dbReference type="GO" id="GO:0008270">
    <property type="term" value="F:zinc ion binding"/>
    <property type="evidence" value="ECO:0007669"/>
    <property type="project" value="UniProtKB-KW"/>
</dbReference>
<gene>
    <name evidence="3" type="ORF">PCON_02878</name>
</gene>
<feature type="domain" description="C2H2-type" evidence="2">
    <location>
        <begin position="114"/>
        <end position="144"/>
    </location>
</feature>
<keyword evidence="4" id="KW-1185">Reference proteome</keyword>
<evidence type="ECO:0000256" key="1">
    <source>
        <dbReference type="PROSITE-ProRule" id="PRU00042"/>
    </source>
</evidence>
<proteinExistence type="predicted"/>
<name>U4LA71_PYROM</name>
<dbReference type="EMBL" id="HF936373">
    <property type="protein sequence ID" value="CCX16282.1"/>
    <property type="molecule type" value="Genomic_DNA"/>
</dbReference>
<evidence type="ECO:0000259" key="2">
    <source>
        <dbReference type="PROSITE" id="PS50157"/>
    </source>
</evidence>
<dbReference type="OrthoDB" id="654211at2759"/>
<reference evidence="3 4" key="1">
    <citation type="journal article" date="2013" name="PLoS Genet.">
        <title>The genome and development-dependent transcriptomes of Pyronema confluens: a window into fungal evolution.</title>
        <authorList>
            <person name="Traeger S."/>
            <person name="Altegoer F."/>
            <person name="Freitag M."/>
            <person name="Gabaldon T."/>
            <person name="Kempken F."/>
            <person name="Kumar A."/>
            <person name="Marcet-Houben M."/>
            <person name="Poggeler S."/>
            <person name="Stajich J.E."/>
            <person name="Nowrousian M."/>
        </authorList>
    </citation>
    <scope>NUCLEOTIDE SEQUENCE [LARGE SCALE GENOMIC DNA]</scope>
    <source>
        <strain evidence="4">CBS 100304</strain>
        <tissue evidence="3">Vegetative mycelium</tissue>
    </source>
</reference>
<dbReference type="Gene3D" id="3.30.160.60">
    <property type="entry name" value="Classic Zinc Finger"/>
    <property type="match status" value="1"/>
</dbReference>
<sequence>MAEITVKIPEGLSYPLIHWHEKARESLRNDGVLVLSGNLTPDLEQFFFPSVLLRLSGDPGKHWRVDIEGGQSRNAQGGDIVVCLPERSFEVCSLGLISEPTNVKRRVMKPPRTYFCPIEGCISAFNRKDNLRRHIRDQHKEYSPDQLDMPLVNNVTSIAVERIAAAFPAVALQPEVRGLDEVDNIEDRLRMFSRSIQSIMRREFPNFNLWAELRIGGNAANSDVEMS</sequence>
<accession>U4LA71</accession>
<dbReference type="AlphaFoldDB" id="U4LA71"/>
<evidence type="ECO:0000313" key="4">
    <source>
        <dbReference type="Proteomes" id="UP000018144"/>
    </source>
</evidence>